<evidence type="ECO:0000256" key="1">
    <source>
        <dbReference type="SAM" id="MobiDB-lite"/>
    </source>
</evidence>
<comment type="caution">
    <text evidence="2">The sequence shown here is derived from an EMBL/GenBank/DDBJ whole genome shotgun (WGS) entry which is preliminary data.</text>
</comment>
<protein>
    <submittedName>
        <fullName evidence="2">Uncharacterized protein</fullName>
    </submittedName>
</protein>
<feature type="compositionally biased region" description="Polar residues" evidence="1">
    <location>
        <begin position="100"/>
        <end position="134"/>
    </location>
</feature>
<organism evidence="2 3">
    <name type="scientific">Fusarium austroafricanum</name>
    <dbReference type="NCBI Taxonomy" id="2364996"/>
    <lineage>
        <taxon>Eukaryota</taxon>
        <taxon>Fungi</taxon>
        <taxon>Dikarya</taxon>
        <taxon>Ascomycota</taxon>
        <taxon>Pezizomycotina</taxon>
        <taxon>Sordariomycetes</taxon>
        <taxon>Hypocreomycetidae</taxon>
        <taxon>Hypocreales</taxon>
        <taxon>Nectriaceae</taxon>
        <taxon>Fusarium</taxon>
        <taxon>Fusarium concolor species complex</taxon>
    </lineage>
</organism>
<evidence type="ECO:0000313" key="2">
    <source>
        <dbReference type="EMBL" id="KAF4458173.1"/>
    </source>
</evidence>
<dbReference type="OrthoDB" id="5151015at2759"/>
<sequence length="243" mass="26472">MATTMLPPNPPQRSDSDISPRTVDPPRDSTSVDPKTDYFPDLNTVDGSNTSVRASDGDDSSAHKSSISFAPDTREGRSSSRESNQNPAQGQDSMIHRKSSTGSVSFRRMTNPQLPQGNPQQMNSSRIRASSPEHTSLHWGHRNANRDRLTLSCYLGALYASAGHMGSKATWLEINVTTYQASRRVNWATPAKSILSALATIGYLAKADVSIAIATSTGFKIRIKVCKLKTPIAVMDRWNLALP</sequence>
<feature type="region of interest" description="Disordered" evidence="1">
    <location>
        <begin position="1"/>
        <end position="141"/>
    </location>
</feature>
<keyword evidence="3" id="KW-1185">Reference proteome</keyword>
<reference evidence="2" key="1">
    <citation type="submission" date="2020-01" db="EMBL/GenBank/DDBJ databases">
        <title>Identification and distribution of gene clusters putatively required for synthesis of sphingolipid metabolism inhibitors in phylogenetically diverse species of the filamentous fungus Fusarium.</title>
        <authorList>
            <person name="Kim H.-S."/>
            <person name="Busman M."/>
            <person name="Brown D.W."/>
            <person name="Divon H."/>
            <person name="Uhlig S."/>
            <person name="Proctor R.H."/>
        </authorList>
    </citation>
    <scope>NUCLEOTIDE SEQUENCE</scope>
    <source>
        <strain evidence="2">NRRL 53441</strain>
    </source>
</reference>
<accession>A0A8H4KZA6</accession>
<dbReference type="Proteomes" id="UP000605986">
    <property type="component" value="Unassembled WGS sequence"/>
</dbReference>
<gene>
    <name evidence="2" type="ORF">F53441_24</name>
</gene>
<proteinExistence type="predicted"/>
<dbReference type="EMBL" id="JAADJG010000002">
    <property type="protein sequence ID" value="KAF4458173.1"/>
    <property type="molecule type" value="Genomic_DNA"/>
</dbReference>
<dbReference type="AlphaFoldDB" id="A0A8H4KZA6"/>
<name>A0A8H4KZA6_9HYPO</name>
<evidence type="ECO:0000313" key="3">
    <source>
        <dbReference type="Proteomes" id="UP000605986"/>
    </source>
</evidence>
<feature type="compositionally biased region" description="Polar residues" evidence="1">
    <location>
        <begin position="81"/>
        <end position="92"/>
    </location>
</feature>